<organism evidence="2 3">
    <name type="scientific">Billgrantia zhangzhouensis</name>
    <dbReference type="NCBI Taxonomy" id="2733481"/>
    <lineage>
        <taxon>Bacteria</taxon>
        <taxon>Pseudomonadati</taxon>
        <taxon>Pseudomonadota</taxon>
        <taxon>Gammaproteobacteria</taxon>
        <taxon>Oceanospirillales</taxon>
        <taxon>Halomonadaceae</taxon>
        <taxon>Billgrantia</taxon>
    </lineage>
</organism>
<dbReference type="InterPro" id="IPR037401">
    <property type="entry name" value="SnoaL-like"/>
</dbReference>
<keyword evidence="3" id="KW-1185">Reference proteome</keyword>
<comment type="caution">
    <text evidence="2">The sequence shown here is derived from an EMBL/GenBank/DDBJ whole genome shotgun (WGS) entry which is preliminary data.</text>
</comment>
<feature type="domain" description="SnoaL-like" evidence="1">
    <location>
        <begin position="11"/>
        <end position="124"/>
    </location>
</feature>
<dbReference type="InterPro" id="IPR032710">
    <property type="entry name" value="NTF2-like_dom_sf"/>
</dbReference>
<dbReference type="Proteomes" id="UP001320122">
    <property type="component" value="Unassembled WGS sequence"/>
</dbReference>
<gene>
    <name evidence="2" type="ORF">HOP51_07345</name>
</gene>
<dbReference type="EMBL" id="JABFTT010000005">
    <property type="protein sequence ID" value="MCE8019928.1"/>
    <property type="molecule type" value="Genomic_DNA"/>
</dbReference>
<reference evidence="2 3" key="1">
    <citation type="journal article" date="2021" name="Front. Microbiol.">
        <title>Aerobic Denitrification and Heterotrophic Sulfur Oxidation in the Genus Halomonas Revealed by Six Novel Species Characterizations and Genome-Based Analysis.</title>
        <authorList>
            <person name="Wang L."/>
            <person name="Shao Z."/>
        </authorList>
    </citation>
    <scope>NUCLEOTIDE SEQUENCE [LARGE SCALE GENOMIC DNA]</scope>
    <source>
        <strain evidence="2 3">MCCC 1A11036</strain>
    </source>
</reference>
<evidence type="ECO:0000259" key="1">
    <source>
        <dbReference type="Pfam" id="PF12680"/>
    </source>
</evidence>
<sequence>MTDDATKRDLIERYIAAYNDFDIEGMVAILAPDIEFENYSGEELTTLASGIEEFRLLAQRAKGLFTERFQRVASLVFSQDGATAEIDYHGRLAQDIPGGPKAGSLLELNGTTEFTFGGGRIVRIVDRS</sequence>
<dbReference type="SUPFAM" id="SSF54427">
    <property type="entry name" value="NTF2-like"/>
    <property type="match status" value="1"/>
</dbReference>
<evidence type="ECO:0000313" key="3">
    <source>
        <dbReference type="Proteomes" id="UP001320122"/>
    </source>
</evidence>
<evidence type="ECO:0000313" key="2">
    <source>
        <dbReference type="EMBL" id="MCE8019928.1"/>
    </source>
</evidence>
<dbReference type="Gene3D" id="3.10.450.50">
    <property type="match status" value="1"/>
</dbReference>
<proteinExistence type="predicted"/>
<accession>A0ABS9ADY8</accession>
<protein>
    <submittedName>
        <fullName evidence="2">Nuclear transport factor 2 family protein</fullName>
    </submittedName>
</protein>
<dbReference type="Pfam" id="PF12680">
    <property type="entry name" value="SnoaL_2"/>
    <property type="match status" value="1"/>
</dbReference>
<name>A0ABS9ADY8_9GAMM</name>